<name>A0ACB9BDZ4_ARCLA</name>
<accession>A0ACB9BDZ4</accession>
<comment type="caution">
    <text evidence="1">The sequence shown here is derived from an EMBL/GenBank/DDBJ whole genome shotgun (WGS) entry which is preliminary data.</text>
</comment>
<keyword evidence="2" id="KW-1185">Reference proteome</keyword>
<sequence>MAESDDEGGNRLIISALFPKGDQRYLNLLSYLLFLRTHLFPLRYRSVFYSTKVQPKKQKQKRNHYKHNTNQSLVKSKTHIQKIPIYTDFIHGFKIDSRLHLLSSEHMCSLQGYRITTDSGVF</sequence>
<dbReference type="EMBL" id="CM042052">
    <property type="protein sequence ID" value="KAI3719793.1"/>
    <property type="molecule type" value="Genomic_DNA"/>
</dbReference>
<gene>
    <name evidence="1" type="ORF">L6452_20698</name>
</gene>
<evidence type="ECO:0000313" key="2">
    <source>
        <dbReference type="Proteomes" id="UP001055879"/>
    </source>
</evidence>
<dbReference type="Proteomes" id="UP001055879">
    <property type="component" value="Linkage Group LG06"/>
</dbReference>
<evidence type="ECO:0000313" key="1">
    <source>
        <dbReference type="EMBL" id="KAI3719793.1"/>
    </source>
</evidence>
<organism evidence="1 2">
    <name type="scientific">Arctium lappa</name>
    <name type="common">Greater burdock</name>
    <name type="synonym">Lappa major</name>
    <dbReference type="NCBI Taxonomy" id="4217"/>
    <lineage>
        <taxon>Eukaryota</taxon>
        <taxon>Viridiplantae</taxon>
        <taxon>Streptophyta</taxon>
        <taxon>Embryophyta</taxon>
        <taxon>Tracheophyta</taxon>
        <taxon>Spermatophyta</taxon>
        <taxon>Magnoliopsida</taxon>
        <taxon>eudicotyledons</taxon>
        <taxon>Gunneridae</taxon>
        <taxon>Pentapetalae</taxon>
        <taxon>asterids</taxon>
        <taxon>campanulids</taxon>
        <taxon>Asterales</taxon>
        <taxon>Asteraceae</taxon>
        <taxon>Carduoideae</taxon>
        <taxon>Cardueae</taxon>
        <taxon>Arctiinae</taxon>
        <taxon>Arctium</taxon>
    </lineage>
</organism>
<protein>
    <submittedName>
        <fullName evidence="1">Uncharacterized protein</fullName>
    </submittedName>
</protein>
<reference evidence="2" key="1">
    <citation type="journal article" date="2022" name="Mol. Ecol. Resour.">
        <title>The genomes of chicory, endive, great burdock and yacon provide insights into Asteraceae palaeo-polyploidization history and plant inulin production.</title>
        <authorList>
            <person name="Fan W."/>
            <person name="Wang S."/>
            <person name="Wang H."/>
            <person name="Wang A."/>
            <person name="Jiang F."/>
            <person name="Liu H."/>
            <person name="Zhao H."/>
            <person name="Xu D."/>
            <person name="Zhang Y."/>
        </authorList>
    </citation>
    <scope>NUCLEOTIDE SEQUENCE [LARGE SCALE GENOMIC DNA]</scope>
    <source>
        <strain evidence="2">cv. Niubang</strain>
    </source>
</reference>
<reference evidence="1 2" key="2">
    <citation type="journal article" date="2022" name="Mol. Ecol. Resour.">
        <title>The genomes of chicory, endive, great burdock and yacon provide insights into Asteraceae paleo-polyploidization history and plant inulin production.</title>
        <authorList>
            <person name="Fan W."/>
            <person name="Wang S."/>
            <person name="Wang H."/>
            <person name="Wang A."/>
            <person name="Jiang F."/>
            <person name="Liu H."/>
            <person name="Zhao H."/>
            <person name="Xu D."/>
            <person name="Zhang Y."/>
        </authorList>
    </citation>
    <scope>NUCLEOTIDE SEQUENCE [LARGE SCALE GENOMIC DNA]</scope>
    <source>
        <strain evidence="2">cv. Niubang</strain>
    </source>
</reference>
<proteinExistence type="predicted"/>